<keyword evidence="1" id="KW-0131">Cell cycle</keyword>
<dbReference type="Gene3D" id="6.10.250.790">
    <property type="match status" value="1"/>
</dbReference>
<accession>A0A0M4D304</accession>
<keyword evidence="2" id="KW-1185">Reference proteome</keyword>
<dbReference type="KEGG" id="des:DSOUD_2733"/>
<protein>
    <submittedName>
        <fullName evidence="1">Cell division protein ZapA</fullName>
    </submittedName>
</protein>
<dbReference type="STRING" id="1603606.DSOUD_2733"/>
<dbReference type="AlphaFoldDB" id="A0A0M4D304"/>
<dbReference type="RefSeq" id="WP_053551476.1">
    <property type="nucleotide sequence ID" value="NZ_CP010802.1"/>
</dbReference>
<dbReference type="GO" id="GO:0051301">
    <property type="term" value="P:cell division"/>
    <property type="evidence" value="ECO:0007669"/>
    <property type="project" value="UniProtKB-KW"/>
</dbReference>
<keyword evidence="1" id="KW-0132">Cell division</keyword>
<dbReference type="PATRIC" id="fig|1603606.3.peg.2956"/>
<sequence>MKHAVQVTVLGQQYTVKTAADPCEVRKVAAFVNERVAEVTLGNKVVDTLNIAVLALMNLAGAHLRMQEEMAEDQGMQGRLEGLIRRLDDVCPESCSAGSGSPPGSEES</sequence>
<evidence type="ECO:0000313" key="1">
    <source>
        <dbReference type="EMBL" id="ALC17471.1"/>
    </source>
</evidence>
<gene>
    <name evidence="1" type="primary">zapA</name>
    <name evidence="1" type="ORF">DSOUD_2733</name>
</gene>
<dbReference type="EMBL" id="CP010802">
    <property type="protein sequence ID" value="ALC17471.1"/>
    <property type="molecule type" value="Genomic_DNA"/>
</dbReference>
<dbReference type="InterPro" id="IPR007838">
    <property type="entry name" value="Cell_div_ZapA-like"/>
</dbReference>
<name>A0A0M4D304_9BACT</name>
<reference evidence="1 2" key="1">
    <citation type="submission" date="2015-07" db="EMBL/GenBank/DDBJ databases">
        <title>Isolation and Genomic Characterization of a Novel Halophilic Metal-Reducing Deltaproteobacterium from the Deep Subsurface.</title>
        <authorList>
            <person name="Badalamenti J.P."/>
            <person name="Summers Z.M."/>
            <person name="Gralnick J.A."/>
            <person name="Bond D.R."/>
        </authorList>
    </citation>
    <scope>NUCLEOTIDE SEQUENCE [LARGE SCALE GENOMIC DNA]</scope>
    <source>
        <strain evidence="1 2">WTL</strain>
    </source>
</reference>
<dbReference type="SUPFAM" id="SSF102829">
    <property type="entry name" value="Cell division protein ZapA-like"/>
    <property type="match status" value="1"/>
</dbReference>
<dbReference type="InterPro" id="IPR036192">
    <property type="entry name" value="Cell_div_ZapA-like_sf"/>
</dbReference>
<dbReference type="InterPro" id="IPR053712">
    <property type="entry name" value="Bac_CellDiv_Activator"/>
</dbReference>
<evidence type="ECO:0000313" key="2">
    <source>
        <dbReference type="Proteomes" id="UP000057158"/>
    </source>
</evidence>
<dbReference type="Proteomes" id="UP000057158">
    <property type="component" value="Chromosome"/>
</dbReference>
<dbReference type="OrthoDB" id="5397486at2"/>
<proteinExistence type="predicted"/>
<organism evidence="1 2">
    <name type="scientific">Desulfuromonas soudanensis</name>
    <dbReference type="NCBI Taxonomy" id="1603606"/>
    <lineage>
        <taxon>Bacteria</taxon>
        <taxon>Pseudomonadati</taxon>
        <taxon>Thermodesulfobacteriota</taxon>
        <taxon>Desulfuromonadia</taxon>
        <taxon>Desulfuromonadales</taxon>
        <taxon>Desulfuromonadaceae</taxon>
        <taxon>Desulfuromonas</taxon>
    </lineage>
</organism>
<dbReference type="Pfam" id="PF05164">
    <property type="entry name" value="ZapA"/>
    <property type="match status" value="1"/>
</dbReference>